<name>A0ABW9XHJ7_9SPHN</name>
<evidence type="ECO:0000313" key="1">
    <source>
        <dbReference type="EMBL" id="NBC38028.1"/>
    </source>
</evidence>
<evidence type="ECO:0000313" key="2">
    <source>
        <dbReference type="Proteomes" id="UP000753724"/>
    </source>
</evidence>
<organism evidence="1 2">
    <name type="scientific">Novosphingobium ovatum</name>
    <dbReference type="NCBI Taxonomy" id="1908523"/>
    <lineage>
        <taxon>Bacteria</taxon>
        <taxon>Pseudomonadati</taxon>
        <taxon>Pseudomonadota</taxon>
        <taxon>Alphaproteobacteria</taxon>
        <taxon>Sphingomonadales</taxon>
        <taxon>Sphingomonadaceae</taxon>
        <taxon>Novosphingobium</taxon>
    </lineage>
</organism>
<comment type="caution">
    <text evidence="1">The sequence shown here is derived from an EMBL/GenBank/DDBJ whole genome shotgun (WGS) entry which is preliminary data.</text>
</comment>
<dbReference type="EMBL" id="JAAAPO010000008">
    <property type="protein sequence ID" value="NBC38028.1"/>
    <property type="molecule type" value="Genomic_DNA"/>
</dbReference>
<proteinExistence type="predicted"/>
<sequence length="94" mass="10051">MLGIVINALIATTALLVVASLTHSLRRFGRAWQSLQAQMVECERPVQVRVTYVERQTPMGAGPRGGAQILRPCFGHDGTVKGEVTAHGAQRAAA</sequence>
<dbReference type="Proteomes" id="UP000753724">
    <property type="component" value="Unassembled WGS sequence"/>
</dbReference>
<keyword evidence="2" id="KW-1185">Reference proteome</keyword>
<accession>A0ABW9XHJ7</accession>
<protein>
    <submittedName>
        <fullName evidence="1">Uncharacterized protein</fullName>
    </submittedName>
</protein>
<reference evidence="2" key="1">
    <citation type="submission" date="2020-01" db="EMBL/GenBank/DDBJ databases">
        <title>Sphingomonas sp. strain CSW-10.</title>
        <authorList>
            <person name="Chen W.-M."/>
        </authorList>
    </citation>
    <scope>NUCLEOTIDE SEQUENCE [LARGE SCALE GENOMIC DNA]</scope>
    <source>
        <strain evidence="2">FSY-8</strain>
    </source>
</reference>
<dbReference type="RefSeq" id="WP_161720652.1">
    <property type="nucleotide sequence ID" value="NZ_JAAAPO010000008.1"/>
</dbReference>
<gene>
    <name evidence="1" type="ORF">GTZ99_15850</name>
</gene>